<feature type="transmembrane region" description="Helical" evidence="1">
    <location>
        <begin position="48"/>
        <end position="66"/>
    </location>
</feature>
<keyword evidence="1" id="KW-1133">Transmembrane helix</keyword>
<dbReference type="GO" id="GO:0000155">
    <property type="term" value="F:phosphorelay sensor kinase activity"/>
    <property type="evidence" value="ECO:0007669"/>
    <property type="project" value="InterPro"/>
</dbReference>
<protein>
    <recommendedName>
        <fullName evidence="2">Signal transduction histidine kinase internal region domain-containing protein</fullName>
    </recommendedName>
</protein>
<dbReference type="InterPro" id="IPR010559">
    <property type="entry name" value="Sig_transdc_His_kin_internal"/>
</dbReference>
<evidence type="ECO:0000259" key="2">
    <source>
        <dbReference type="Pfam" id="PF06580"/>
    </source>
</evidence>
<name>A0A916NEA8_9BACT</name>
<gene>
    <name evidence="3" type="ORF">DYBT9275_06009</name>
</gene>
<dbReference type="Proteomes" id="UP000680038">
    <property type="component" value="Unassembled WGS sequence"/>
</dbReference>
<comment type="caution">
    <text evidence="3">The sequence shown here is derived from an EMBL/GenBank/DDBJ whole genome shotgun (WGS) entry which is preliminary data.</text>
</comment>
<keyword evidence="4" id="KW-1185">Reference proteome</keyword>
<dbReference type="InterPro" id="IPR036890">
    <property type="entry name" value="HATPase_C_sf"/>
</dbReference>
<organism evidence="3 4">
    <name type="scientific">Dyadobacter helix</name>
    <dbReference type="NCBI Taxonomy" id="2822344"/>
    <lineage>
        <taxon>Bacteria</taxon>
        <taxon>Pseudomonadati</taxon>
        <taxon>Bacteroidota</taxon>
        <taxon>Cytophagia</taxon>
        <taxon>Cytophagales</taxon>
        <taxon>Spirosomataceae</taxon>
        <taxon>Dyadobacter</taxon>
    </lineage>
</organism>
<dbReference type="RefSeq" id="WP_215242315.1">
    <property type="nucleotide sequence ID" value="NZ_CAJRAF010000004.1"/>
</dbReference>
<feature type="domain" description="Signal transduction histidine kinase internal region" evidence="2">
    <location>
        <begin position="152"/>
        <end position="231"/>
    </location>
</feature>
<dbReference type="GO" id="GO:0016020">
    <property type="term" value="C:membrane"/>
    <property type="evidence" value="ECO:0007669"/>
    <property type="project" value="InterPro"/>
</dbReference>
<dbReference type="InterPro" id="IPR050640">
    <property type="entry name" value="Bact_2-comp_sensor_kinase"/>
</dbReference>
<evidence type="ECO:0000313" key="4">
    <source>
        <dbReference type="Proteomes" id="UP000680038"/>
    </source>
</evidence>
<dbReference type="PANTHER" id="PTHR34220">
    <property type="entry name" value="SENSOR HISTIDINE KINASE YPDA"/>
    <property type="match status" value="1"/>
</dbReference>
<evidence type="ECO:0000313" key="3">
    <source>
        <dbReference type="EMBL" id="CAG5018475.1"/>
    </source>
</evidence>
<feature type="transmembrane region" description="Helical" evidence="1">
    <location>
        <begin position="78"/>
        <end position="97"/>
    </location>
</feature>
<keyword evidence="1" id="KW-0472">Membrane</keyword>
<keyword evidence="1" id="KW-0812">Transmembrane</keyword>
<evidence type="ECO:0000256" key="1">
    <source>
        <dbReference type="SAM" id="Phobius"/>
    </source>
</evidence>
<sequence length="345" mass="39273">MNTKEIPDQDLNRKSIYLLLSAIASVPIWLAVDAYIRTIHVHEDEAVATAATGCFIAGVFMGRYLARLWAINRKNISSSALIGLFVLIVFSTAWLFFHADFPFETYGALNLLLYWVPFLLISLATGALIKLGWLVSQKQLREAQTSAAHSQSELQLLHSQLSPHFLFNTLNNLYGLSLTQHEKIPPLLLKLSDLLRYSVYDRNENFVLLKDELAYIHNYIDFEKIRIGERLRLTTDVENMDGTAIKIAPMLLIVFIENAFKHSKNTFDEKIYIDLSLKTWSNNILFSVKNSHGQLTGENNIIPKSSGLGLVNVRKRLELLYPGEHELTVTEEDTSYTVSLRLKMK</sequence>
<reference evidence="3" key="1">
    <citation type="submission" date="2021-04" db="EMBL/GenBank/DDBJ databases">
        <authorList>
            <person name="Rodrigo-Torres L."/>
            <person name="Arahal R. D."/>
            <person name="Lucena T."/>
        </authorList>
    </citation>
    <scope>NUCLEOTIDE SEQUENCE</scope>
    <source>
        <strain evidence="3">CECT 9275</strain>
    </source>
</reference>
<feature type="transmembrane region" description="Helical" evidence="1">
    <location>
        <begin position="112"/>
        <end position="135"/>
    </location>
</feature>
<dbReference type="Pfam" id="PF06580">
    <property type="entry name" value="His_kinase"/>
    <property type="match status" value="1"/>
</dbReference>
<accession>A0A916NEA8</accession>
<dbReference type="PANTHER" id="PTHR34220:SF7">
    <property type="entry name" value="SENSOR HISTIDINE KINASE YPDA"/>
    <property type="match status" value="1"/>
</dbReference>
<dbReference type="Gene3D" id="3.30.565.10">
    <property type="entry name" value="Histidine kinase-like ATPase, C-terminal domain"/>
    <property type="match status" value="1"/>
</dbReference>
<proteinExistence type="predicted"/>
<dbReference type="EMBL" id="CAJRAF010000004">
    <property type="protein sequence ID" value="CAG5018475.1"/>
    <property type="molecule type" value="Genomic_DNA"/>
</dbReference>
<dbReference type="AlphaFoldDB" id="A0A916NEA8"/>
<feature type="transmembrane region" description="Helical" evidence="1">
    <location>
        <begin position="16"/>
        <end position="36"/>
    </location>
</feature>